<dbReference type="AlphaFoldDB" id="A0A9W9YPY4"/>
<evidence type="ECO:0000313" key="2">
    <source>
        <dbReference type="EMBL" id="KAJ7362045.1"/>
    </source>
</evidence>
<keyword evidence="3" id="KW-1185">Reference proteome</keyword>
<protein>
    <submittedName>
        <fullName evidence="2">Uncharacterized protein</fullName>
    </submittedName>
</protein>
<gene>
    <name evidence="2" type="ORF">OS493_013133</name>
</gene>
<sequence>MSKPQKRKLGDTTDVDTTSCTPVKRIRRVIQIPDEMKIKYEQAKEAEEKLYSQPRKLAMATEAYFTIIKLLCLCISMLGVNTSLFYGAADILYCFFLSEKLVDHLPQLSDVVYACIVIASDLRGRGNMSREALLRLIFQKDRHNLRNRGITESKLADLVKKVRSVVEPQIQFLRWGAEFFLDYHSTMRDSARVKTVISVFASRSSFLKALSMINEAGRWLDSLKAITALDLAASLFGCTKMTSSWLPWTPEFDPRGGTLRRNERTVST</sequence>
<keyword evidence="1" id="KW-0472">Membrane</keyword>
<comment type="caution">
    <text evidence="2">The sequence shown here is derived from an EMBL/GenBank/DDBJ whole genome shotgun (WGS) entry which is preliminary data.</text>
</comment>
<proteinExistence type="predicted"/>
<dbReference type="EMBL" id="MU827307">
    <property type="protein sequence ID" value="KAJ7362045.1"/>
    <property type="molecule type" value="Genomic_DNA"/>
</dbReference>
<evidence type="ECO:0000256" key="1">
    <source>
        <dbReference type="SAM" id="Phobius"/>
    </source>
</evidence>
<evidence type="ECO:0000313" key="3">
    <source>
        <dbReference type="Proteomes" id="UP001163046"/>
    </source>
</evidence>
<dbReference type="Proteomes" id="UP001163046">
    <property type="component" value="Unassembled WGS sequence"/>
</dbReference>
<feature type="transmembrane region" description="Helical" evidence="1">
    <location>
        <begin position="63"/>
        <end position="86"/>
    </location>
</feature>
<keyword evidence="1" id="KW-0812">Transmembrane</keyword>
<organism evidence="2 3">
    <name type="scientific">Desmophyllum pertusum</name>
    <dbReference type="NCBI Taxonomy" id="174260"/>
    <lineage>
        <taxon>Eukaryota</taxon>
        <taxon>Metazoa</taxon>
        <taxon>Cnidaria</taxon>
        <taxon>Anthozoa</taxon>
        <taxon>Hexacorallia</taxon>
        <taxon>Scleractinia</taxon>
        <taxon>Caryophylliina</taxon>
        <taxon>Caryophylliidae</taxon>
        <taxon>Desmophyllum</taxon>
    </lineage>
</organism>
<name>A0A9W9YPY4_9CNID</name>
<keyword evidence="1" id="KW-1133">Transmembrane helix</keyword>
<reference evidence="2" key="1">
    <citation type="submission" date="2023-01" db="EMBL/GenBank/DDBJ databases">
        <title>Genome assembly of the deep-sea coral Lophelia pertusa.</title>
        <authorList>
            <person name="Herrera S."/>
            <person name="Cordes E."/>
        </authorList>
    </citation>
    <scope>NUCLEOTIDE SEQUENCE</scope>
    <source>
        <strain evidence="2">USNM1676648</strain>
        <tissue evidence="2">Polyp</tissue>
    </source>
</reference>
<accession>A0A9W9YPY4</accession>